<protein>
    <submittedName>
        <fullName evidence="1">Uncharacterized protein</fullName>
    </submittedName>
</protein>
<name>A0A0H5QN87_9ZZZZ</name>
<dbReference type="AlphaFoldDB" id="A0A0H5QN87"/>
<reference evidence="1" key="2">
    <citation type="submission" date="2015-07" db="EMBL/GenBank/DDBJ databases">
        <title>Plasmids, circular viruses and viroids from rat gut.</title>
        <authorList>
            <person name="Jorgensen T.J."/>
            <person name="Hansen M.A."/>
            <person name="Xu Z."/>
            <person name="Tabak M.A."/>
            <person name="Sorensen S.J."/>
            <person name="Hansen L.H."/>
        </authorList>
    </citation>
    <scope>NUCLEOTIDE SEQUENCE</scope>
    <source>
        <strain evidence="1">RGFK1429</strain>
    </source>
</reference>
<organism evidence="1">
    <name type="scientific">uncultured prokaryote</name>
    <dbReference type="NCBI Taxonomy" id="198431"/>
    <lineage>
        <taxon>unclassified sequences</taxon>
        <taxon>environmental samples</taxon>
    </lineage>
</organism>
<dbReference type="EMBL" id="LN853974">
    <property type="protein sequence ID" value="CRY97227.1"/>
    <property type="molecule type" value="Genomic_DNA"/>
</dbReference>
<reference evidence="1" key="1">
    <citation type="submission" date="2015-06" db="EMBL/GenBank/DDBJ databases">
        <authorList>
            <person name="Joergensen T."/>
        </authorList>
    </citation>
    <scope>NUCLEOTIDE SEQUENCE</scope>
    <source>
        <strain evidence="1">RGFK1429</strain>
    </source>
</reference>
<accession>A0A0H5QN87</accession>
<evidence type="ECO:0000313" key="1">
    <source>
        <dbReference type="EMBL" id="CRY97227.1"/>
    </source>
</evidence>
<proteinExistence type="predicted"/>
<sequence length="218" mass="22813">MPYSTNHLLITGSGQMFGGDIWSCGVRTGPPGGSTDNSALQTLVDTLAGRWATMFSTLGLYIASATNLEVVQVRYVSAAGQTLQAVENRPRPAVKGNGTASLPPQCSLVASLLTNVPGRRFNGRIYLPLSCSLMTSETGRVAPAAATQIGGAIADMLNGINTDLAAAAQDTSVSIQSTRSVGADFVFRVTSVRVGDVIDTQRRRRSALRESYTSSAVA</sequence>